<dbReference type="InterPro" id="IPR001296">
    <property type="entry name" value="Glyco_trans_1"/>
</dbReference>
<dbReference type="AlphaFoldDB" id="A0A7T4A194"/>
<dbReference type="Gene3D" id="3.40.50.2000">
    <property type="entry name" value="Glycogen Phosphorylase B"/>
    <property type="match status" value="3"/>
</dbReference>
<dbReference type="SUPFAM" id="SSF53756">
    <property type="entry name" value="UDP-Glycosyltransferase/glycogen phosphorylase"/>
    <property type="match status" value="1"/>
</dbReference>
<dbReference type="Proteomes" id="UP000595374">
    <property type="component" value="Chromosome"/>
</dbReference>
<organism evidence="3 4">
    <name type="scientific">Brevibacterium casei</name>
    <dbReference type="NCBI Taxonomy" id="33889"/>
    <lineage>
        <taxon>Bacteria</taxon>
        <taxon>Bacillati</taxon>
        <taxon>Actinomycetota</taxon>
        <taxon>Actinomycetes</taxon>
        <taxon>Micrococcales</taxon>
        <taxon>Brevibacteriaceae</taxon>
        <taxon>Brevibacterium</taxon>
    </lineage>
</organism>
<dbReference type="PANTHER" id="PTHR12526">
    <property type="entry name" value="GLYCOSYLTRANSFERASE"/>
    <property type="match status" value="1"/>
</dbReference>
<accession>A0A7T4A194</accession>
<reference evidence="3 4" key="1">
    <citation type="submission" date="2020-12" db="EMBL/GenBank/DDBJ databases">
        <title>FDA dAtabase for Regulatory Grade micrObial Sequences (FDA-ARGOS): Supporting development and validation of Infectious Disease Dx tests.</title>
        <authorList>
            <person name="Sproer C."/>
            <person name="Gronow S."/>
            <person name="Severitt S."/>
            <person name="Schroder I."/>
            <person name="Tallon L."/>
            <person name="Sadzewicz L."/>
            <person name="Zhao X."/>
            <person name="Boylan J."/>
            <person name="Ott S."/>
            <person name="Bowen H."/>
            <person name="Vavikolanu K."/>
            <person name="Mehta A."/>
            <person name="Aluvathingal J."/>
            <person name="Nadendla S."/>
            <person name="Lowell S."/>
            <person name="Myers T."/>
            <person name="Yan Y."/>
            <person name="Sichtig H."/>
        </authorList>
    </citation>
    <scope>NUCLEOTIDE SEQUENCE [LARGE SCALE GENOMIC DNA]</scope>
    <source>
        <strain evidence="3 4">FDAARGOS_990</strain>
    </source>
</reference>
<sequence length="487" mass="55241">MGNILPKNGGVTHAVYSRANALTSIAKRVIIVTLQFDPNFVENVKFHKRRGTLNSNVEVLSLHEAGGPRSSIAQRAPYNPEWTYFRDTNRPNAFRVFDSEGRYIRYESRRGDETLEFVDHFTTPWRRTSKTHYDSQGVPRRDLYMSADGTRPQFQVIRDGAGMPFTSSKLSDNGTPISFFAHREQIEYKSEIEMAVPWLRTLMQDFESTTLFIDKREFVRPLSNINDPKIKKVYVMHSNHLDHPFNDVTRLSPSAKDAFTGFESGEIDRMVFLTSNQAKDAQHLLRTSDRIAVINNFVTEFEPPNVQRENNLLISIARYHYAKNLTIALEVFKTVLEKVPDARYEIYGYGPELESLRARAKELGISESVSFQGHTDSPIQMLARGSASLLTSRYEGMPLTLLESQAVGTPPVAFDIKYGPSEVIRDGIDGFLIENSDQRIAVAADAVVELFKDKALFARMSAASMQVFERFSEARAADEWRSLIGSL</sequence>
<evidence type="ECO:0000313" key="3">
    <source>
        <dbReference type="EMBL" id="QQB15452.1"/>
    </source>
</evidence>
<dbReference type="PANTHER" id="PTHR12526:SF630">
    <property type="entry name" value="GLYCOSYLTRANSFERASE"/>
    <property type="match status" value="1"/>
</dbReference>
<protein>
    <submittedName>
        <fullName evidence="3">Glycosyltransferase</fullName>
    </submittedName>
</protein>
<dbReference type="GO" id="GO:0016757">
    <property type="term" value="F:glycosyltransferase activity"/>
    <property type="evidence" value="ECO:0007669"/>
    <property type="project" value="InterPro"/>
</dbReference>
<gene>
    <name evidence="3" type="ORF">I6H47_05785</name>
</gene>
<name>A0A7T4A194_9MICO</name>
<dbReference type="Pfam" id="PF00534">
    <property type="entry name" value="Glycos_transf_1"/>
    <property type="match status" value="1"/>
</dbReference>
<evidence type="ECO:0000313" key="4">
    <source>
        <dbReference type="Proteomes" id="UP000595374"/>
    </source>
</evidence>
<feature type="domain" description="Glycosyl transferase family 1" evidence="2">
    <location>
        <begin position="301"/>
        <end position="463"/>
    </location>
</feature>
<dbReference type="EMBL" id="CP065989">
    <property type="protein sequence ID" value="QQB15452.1"/>
    <property type="molecule type" value="Genomic_DNA"/>
</dbReference>
<keyword evidence="1 3" id="KW-0808">Transferase</keyword>
<dbReference type="RefSeq" id="WP_198500440.1">
    <property type="nucleotide sequence ID" value="NZ_CP065989.1"/>
</dbReference>
<evidence type="ECO:0000259" key="2">
    <source>
        <dbReference type="Pfam" id="PF00534"/>
    </source>
</evidence>
<evidence type="ECO:0000256" key="1">
    <source>
        <dbReference type="ARBA" id="ARBA00022679"/>
    </source>
</evidence>
<proteinExistence type="predicted"/>